<dbReference type="InterPro" id="IPR012678">
    <property type="entry name" value="Ribosomal_uL23/eL15/eS24_sf"/>
</dbReference>
<proteinExistence type="inferred from homology"/>
<dbReference type="GO" id="GO:0003735">
    <property type="term" value="F:structural constituent of ribosome"/>
    <property type="evidence" value="ECO:0007669"/>
    <property type="project" value="InterPro"/>
</dbReference>
<dbReference type="InterPro" id="IPR001014">
    <property type="entry name" value="Ribosomal_uL23_CS"/>
</dbReference>
<dbReference type="OrthoDB" id="9793353at2"/>
<keyword evidence="5 6" id="KW-0687">Ribonucleoprotein</keyword>
<keyword evidence="4 6" id="KW-0689">Ribosomal protein</keyword>
<comment type="caution">
    <text evidence="8">The sequence shown here is derived from an EMBL/GenBank/DDBJ whole genome shotgun (WGS) entry which is preliminary data.</text>
</comment>
<evidence type="ECO:0000313" key="8">
    <source>
        <dbReference type="EMBL" id="KIX15955.1"/>
    </source>
</evidence>
<dbReference type="GO" id="GO:0006412">
    <property type="term" value="P:translation"/>
    <property type="evidence" value="ECO:0007669"/>
    <property type="project" value="UniProtKB-UniRule"/>
</dbReference>
<dbReference type="EMBL" id="AZAC01000001">
    <property type="protein sequence ID" value="KIX15955.1"/>
    <property type="molecule type" value="Genomic_DNA"/>
</dbReference>
<dbReference type="InterPro" id="IPR013025">
    <property type="entry name" value="Ribosomal_uL23-like"/>
</dbReference>
<dbReference type="FunFam" id="3.30.70.330:FF:000001">
    <property type="entry name" value="50S ribosomal protein L23"/>
    <property type="match status" value="1"/>
</dbReference>
<evidence type="ECO:0000256" key="5">
    <source>
        <dbReference type="ARBA" id="ARBA00023274"/>
    </source>
</evidence>
<accession>A0A0D2K2X7</accession>
<sequence>MKSLQSVLKRPLITEKSTMAKELDNKVLFEVDKRATKIEIRKAVESIFNVKVLEVRTVSQKGKTKRMGKNLGKRNDWKKAYVTLAPGQSVEFFEGA</sequence>
<protein>
    <recommendedName>
        <fullName evidence="6">Large ribosomal subunit protein uL23</fullName>
    </recommendedName>
</protein>
<dbReference type="Gene3D" id="3.30.70.330">
    <property type="match status" value="1"/>
</dbReference>
<dbReference type="FunCoup" id="A0A0D2K2X7">
    <property type="interactions" value="546"/>
</dbReference>
<keyword evidence="9" id="KW-1185">Reference proteome</keyword>
<organism evidence="8 9">
    <name type="scientific">Dethiosulfatarculus sandiegensis</name>
    <dbReference type="NCBI Taxonomy" id="1429043"/>
    <lineage>
        <taxon>Bacteria</taxon>
        <taxon>Pseudomonadati</taxon>
        <taxon>Thermodesulfobacteriota</taxon>
        <taxon>Desulfarculia</taxon>
        <taxon>Desulfarculales</taxon>
        <taxon>Desulfarculaceae</taxon>
        <taxon>Dethiosulfatarculus</taxon>
    </lineage>
</organism>
<evidence type="ECO:0000313" key="9">
    <source>
        <dbReference type="Proteomes" id="UP000032233"/>
    </source>
</evidence>
<dbReference type="GO" id="GO:0019843">
    <property type="term" value="F:rRNA binding"/>
    <property type="evidence" value="ECO:0007669"/>
    <property type="project" value="UniProtKB-UniRule"/>
</dbReference>
<evidence type="ECO:0000256" key="6">
    <source>
        <dbReference type="HAMAP-Rule" id="MF_01369"/>
    </source>
</evidence>
<dbReference type="NCBIfam" id="NF004363">
    <property type="entry name" value="PRK05738.2-4"/>
    <property type="match status" value="1"/>
</dbReference>
<evidence type="ECO:0000256" key="7">
    <source>
        <dbReference type="RuleBase" id="RU003934"/>
    </source>
</evidence>
<dbReference type="PATRIC" id="fig|1429043.3.peg.319"/>
<dbReference type="SUPFAM" id="SSF54189">
    <property type="entry name" value="Ribosomal proteins S24e, L23 and L15e"/>
    <property type="match status" value="1"/>
</dbReference>
<evidence type="ECO:0000256" key="1">
    <source>
        <dbReference type="ARBA" id="ARBA00006700"/>
    </source>
</evidence>
<dbReference type="InParanoid" id="A0A0D2K2X7"/>
<dbReference type="AlphaFoldDB" id="A0A0D2K2X7"/>
<dbReference type="PANTHER" id="PTHR11620">
    <property type="entry name" value="60S RIBOSOMAL PROTEIN L23A"/>
    <property type="match status" value="1"/>
</dbReference>
<dbReference type="RefSeq" id="WP_044346234.1">
    <property type="nucleotide sequence ID" value="NZ_AZAC01000001.1"/>
</dbReference>
<evidence type="ECO:0000256" key="3">
    <source>
        <dbReference type="ARBA" id="ARBA00022884"/>
    </source>
</evidence>
<dbReference type="NCBIfam" id="NF004366">
    <property type="entry name" value="PRK05738.3-2"/>
    <property type="match status" value="1"/>
</dbReference>
<comment type="function">
    <text evidence="6">One of the early assembly proteins it binds 23S rRNA. One of the proteins that surrounds the polypeptide exit tunnel on the outside of the ribosome. Forms the main docking site for trigger factor binding to the ribosome.</text>
</comment>
<dbReference type="HAMAP" id="MF_01369_B">
    <property type="entry name" value="Ribosomal_uL23_B"/>
    <property type="match status" value="1"/>
</dbReference>
<comment type="subunit">
    <text evidence="6">Part of the 50S ribosomal subunit. Contacts protein L29, and trigger factor when it is bound to the ribosome.</text>
</comment>
<dbReference type="GO" id="GO:1990904">
    <property type="term" value="C:ribonucleoprotein complex"/>
    <property type="evidence" value="ECO:0007669"/>
    <property type="project" value="UniProtKB-KW"/>
</dbReference>
<evidence type="ECO:0000256" key="2">
    <source>
        <dbReference type="ARBA" id="ARBA00022730"/>
    </source>
</evidence>
<comment type="similarity">
    <text evidence="1 6 7">Belongs to the universal ribosomal protein uL23 family.</text>
</comment>
<dbReference type="GO" id="GO:0005840">
    <property type="term" value="C:ribosome"/>
    <property type="evidence" value="ECO:0007669"/>
    <property type="project" value="UniProtKB-KW"/>
</dbReference>
<name>A0A0D2K2X7_9BACT</name>
<dbReference type="Pfam" id="PF00276">
    <property type="entry name" value="Ribosomal_L23"/>
    <property type="match status" value="1"/>
</dbReference>
<dbReference type="PROSITE" id="PS00050">
    <property type="entry name" value="RIBOSOMAL_L23"/>
    <property type="match status" value="1"/>
</dbReference>
<evidence type="ECO:0000256" key="4">
    <source>
        <dbReference type="ARBA" id="ARBA00022980"/>
    </source>
</evidence>
<dbReference type="InterPro" id="IPR012677">
    <property type="entry name" value="Nucleotide-bd_a/b_plait_sf"/>
</dbReference>
<dbReference type="STRING" id="1429043.X474_01530"/>
<dbReference type="NCBIfam" id="NF004359">
    <property type="entry name" value="PRK05738.1-3"/>
    <property type="match status" value="1"/>
</dbReference>
<keyword evidence="2 6" id="KW-0699">rRNA-binding</keyword>
<keyword evidence="3 6" id="KW-0694">RNA-binding</keyword>
<dbReference type="Proteomes" id="UP000032233">
    <property type="component" value="Unassembled WGS sequence"/>
</dbReference>
<reference evidence="8 9" key="1">
    <citation type="submission" date="2013-11" db="EMBL/GenBank/DDBJ databases">
        <title>Metagenomic analysis of a methanogenic consortium involved in long chain n-alkane degradation.</title>
        <authorList>
            <person name="Davidova I.A."/>
            <person name="Callaghan A.V."/>
            <person name="Wawrik B."/>
            <person name="Pruitt S."/>
            <person name="Marks C."/>
            <person name="Duncan K.E."/>
            <person name="Suflita J.M."/>
        </authorList>
    </citation>
    <scope>NUCLEOTIDE SEQUENCE [LARGE SCALE GENOMIC DNA]</scope>
    <source>
        <strain evidence="8 9">SPR</strain>
    </source>
</reference>
<gene>
    <name evidence="6" type="primary">rplW</name>
    <name evidence="8" type="ORF">X474_01530</name>
</gene>